<dbReference type="Proteomes" id="UP001497497">
    <property type="component" value="Unassembled WGS sequence"/>
</dbReference>
<protein>
    <recommendedName>
        <fullName evidence="9">UBX domain-containing protein 1</fullName>
    </recommendedName>
</protein>
<dbReference type="Gene3D" id="1.10.8.10">
    <property type="entry name" value="DNA helicase RuvA subunit, C-terminal domain"/>
    <property type="match status" value="1"/>
</dbReference>
<evidence type="ECO:0000256" key="2">
    <source>
        <dbReference type="ARBA" id="ARBA00022490"/>
    </source>
</evidence>
<feature type="compositionally biased region" description="Low complexity" evidence="4">
    <location>
        <begin position="234"/>
        <end position="251"/>
    </location>
</feature>
<dbReference type="PANTHER" id="PTHR46340">
    <property type="entry name" value="UBX DOMAIN-CONTAINING PROTEIN 1"/>
    <property type="match status" value="1"/>
</dbReference>
<evidence type="ECO:0000313" key="8">
    <source>
        <dbReference type="Proteomes" id="UP001497497"/>
    </source>
</evidence>
<comment type="caution">
    <text evidence="7">The sequence shown here is derived from an EMBL/GenBank/DDBJ whole genome shotgun (WGS) entry which is preliminary data.</text>
</comment>
<evidence type="ECO:0000313" key="7">
    <source>
        <dbReference type="EMBL" id="CAL1537316.1"/>
    </source>
</evidence>
<evidence type="ECO:0000256" key="3">
    <source>
        <dbReference type="ARBA" id="ARBA00023054"/>
    </source>
</evidence>
<evidence type="ECO:0008006" key="9">
    <source>
        <dbReference type="Google" id="ProtNLM"/>
    </source>
</evidence>
<dbReference type="Gene3D" id="3.10.20.90">
    <property type="entry name" value="Phosphatidylinositol 3-kinase Catalytic Subunit, Chain A, domain 1"/>
    <property type="match status" value="1"/>
</dbReference>
<dbReference type="GO" id="GO:0005737">
    <property type="term" value="C:cytoplasm"/>
    <property type="evidence" value="ECO:0007669"/>
    <property type="project" value="UniProtKB-SubCell"/>
</dbReference>
<feature type="compositionally biased region" description="Basic and acidic residues" evidence="4">
    <location>
        <begin position="181"/>
        <end position="232"/>
    </location>
</feature>
<keyword evidence="3" id="KW-0175">Coiled coil</keyword>
<feature type="region of interest" description="Disordered" evidence="4">
    <location>
        <begin position="108"/>
        <end position="251"/>
    </location>
</feature>
<dbReference type="PROSITE" id="PS00028">
    <property type="entry name" value="ZINC_FINGER_C2H2_1"/>
    <property type="match status" value="1"/>
</dbReference>
<proteinExistence type="predicted"/>
<evidence type="ECO:0000259" key="5">
    <source>
        <dbReference type="PROSITE" id="PS50030"/>
    </source>
</evidence>
<feature type="compositionally biased region" description="Basic and acidic residues" evidence="4">
    <location>
        <begin position="126"/>
        <end position="166"/>
    </location>
</feature>
<feature type="domain" description="UBA" evidence="5">
    <location>
        <begin position="1"/>
        <end position="40"/>
    </location>
</feature>
<reference evidence="7 8" key="1">
    <citation type="submission" date="2024-04" db="EMBL/GenBank/DDBJ databases">
        <authorList>
            <consortium name="Genoscope - CEA"/>
            <person name="William W."/>
        </authorList>
    </citation>
    <scope>NUCLEOTIDE SEQUENCE [LARGE SCALE GENOMIC DNA]</scope>
</reference>
<accession>A0AAV2HWK6</accession>
<keyword evidence="8" id="KW-1185">Reference proteome</keyword>
<dbReference type="SMART" id="SM00166">
    <property type="entry name" value="UBX"/>
    <property type="match status" value="1"/>
</dbReference>
<organism evidence="7 8">
    <name type="scientific">Lymnaea stagnalis</name>
    <name type="common">Great pond snail</name>
    <name type="synonym">Helix stagnalis</name>
    <dbReference type="NCBI Taxonomy" id="6523"/>
    <lineage>
        <taxon>Eukaryota</taxon>
        <taxon>Metazoa</taxon>
        <taxon>Spiralia</taxon>
        <taxon>Lophotrochozoa</taxon>
        <taxon>Mollusca</taxon>
        <taxon>Gastropoda</taxon>
        <taxon>Heterobranchia</taxon>
        <taxon>Euthyneura</taxon>
        <taxon>Panpulmonata</taxon>
        <taxon>Hygrophila</taxon>
        <taxon>Lymnaeoidea</taxon>
        <taxon>Lymnaeidae</taxon>
        <taxon>Lymnaea</taxon>
    </lineage>
</organism>
<comment type="subcellular location">
    <subcellularLocation>
        <location evidence="1">Cytoplasm</location>
    </subcellularLocation>
</comment>
<dbReference type="CDD" id="cd01772">
    <property type="entry name" value="UBX_UBXN1"/>
    <property type="match status" value="1"/>
</dbReference>
<evidence type="ECO:0000259" key="6">
    <source>
        <dbReference type="PROSITE" id="PS50033"/>
    </source>
</evidence>
<name>A0AAV2HWK6_LYMST</name>
<gene>
    <name evidence="7" type="ORF">GSLYS_00011229001</name>
</gene>
<dbReference type="InterPro" id="IPR015940">
    <property type="entry name" value="UBA"/>
</dbReference>
<dbReference type="InterPro" id="IPR041923">
    <property type="entry name" value="UBA_UBXN1"/>
</dbReference>
<dbReference type="Pfam" id="PF00789">
    <property type="entry name" value="UBX"/>
    <property type="match status" value="1"/>
</dbReference>
<dbReference type="EMBL" id="CAXITT010000258">
    <property type="protein sequence ID" value="CAL1537316.1"/>
    <property type="molecule type" value="Genomic_DNA"/>
</dbReference>
<dbReference type="PANTHER" id="PTHR46340:SF1">
    <property type="entry name" value="UBX DOMAIN-CONTAINING PROTEIN 1"/>
    <property type="match status" value="1"/>
</dbReference>
<dbReference type="InterPro" id="IPR029071">
    <property type="entry name" value="Ubiquitin-like_domsf"/>
</dbReference>
<dbReference type="GO" id="GO:0005634">
    <property type="term" value="C:nucleus"/>
    <property type="evidence" value="ECO:0007669"/>
    <property type="project" value="TreeGrafter"/>
</dbReference>
<feature type="domain" description="UBX" evidence="6">
    <location>
        <begin position="256"/>
        <end position="334"/>
    </location>
</feature>
<dbReference type="SUPFAM" id="SSF46934">
    <property type="entry name" value="UBA-like"/>
    <property type="match status" value="1"/>
</dbReference>
<dbReference type="InterPro" id="IPR009060">
    <property type="entry name" value="UBA-like_sf"/>
</dbReference>
<feature type="region of interest" description="Disordered" evidence="4">
    <location>
        <begin position="47"/>
        <end position="92"/>
    </location>
</feature>
<dbReference type="GO" id="GO:0036435">
    <property type="term" value="F:K48-linked polyubiquitin modification-dependent protein binding"/>
    <property type="evidence" value="ECO:0007669"/>
    <property type="project" value="TreeGrafter"/>
</dbReference>
<dbReference type="CDD" id="cd14302">
    <property type="entry name" value="UBA_UBXN1"/>
    <property type="match status" value="1"/>
</dbReference>
<dbReference type="PROSITE" id="PS50033">
    <property type="entry name" value="UBX"/>
    <property type="match status" value="1"/>
</dbReference>
<sequence length="338" mass="38017">MPTDVDTLVEMGFPVHRVQRALAKTGYKGVQLAMDWLFAHSDDPDIDEPFEAPKDHVLGKADEGTASTPSSDSQADTSVTEESPDGDAMHAKSLKCDECGKLLKNPMDAQAHAARTQHASFSESTDEVKPLTDEEKRDQLAKLQERLKQKRVEKEEQEKREQIQREKMRRNQGRDLSLAKQKLEEAEMKKIAEERRREKNEEKLARQRVKDQIEKDRKDRAAKLAKEKEESHTSAPTVAVASPEAVPSPSAAHVQKEYTDCKLQIRLTNGQALTQTFGAKEPLSAVRLYIEMNRTDPQGPFSLMTSFPRKVFTSTDMEMPLDLLGLVPAAVLMVTKPQ</sequence>
<dbReference type="Pfam" id="PF22562">
    <property type="entry name" value="UBA_7"/>
    <property type="match status" value="1"/>
</dbReference>
<dbReference type="SUPFAM" id="SSF54236">
    <property type="entry name" value="Ubiquitin-like"/>
    <property type="match status" value="1"/>
</dbReference>
<feature type="compositionally biased region" description="Polar residues" evidence="4">
    <location>
        <begin position="65"/>
        <end position="81"/>
    </location>
</feature>
<evidence type="ECO:0000256" key="1">
    <source>
        <dbReference type="ARBA" id="ARBA00004496"/>
    </source>
</evidence>
<dbReference type="GO" id="GO:1903094">
    <property type="term" value="P:negative regulation of protein K48-linked deubiquitination"/>
    <property type="evidence" value="ECO:0007669"/>
    <property type="project" value="TreeGrafter"/>
</dbReference>
<dbReference type="GO" id="GO:0031397">
    <property type="term" value="P:negative regulation of protein ubiquitination"/>
    <property type="evidence" value="ECO:0007669"/>
    <property type="project" value="TreeGrafter"/>
</dbReference>
<dbReference type="InterPro" id="IPR057766">
    <property type="entry name" value="Znf-C2H2_OTU1-like_C"/>
</dbReference>
<dbReference type="AlphaFoldDB" id="A0AAV2HWK6"/>
<feature type="compositionally biased region" description="Basic and acidic residues" evidence="4">
    <location>
        <begin position="51"/>
        <end position="63"/>
    </location>
</feature>
<dbReference type="InterPro" id="IPR013087">
    <property type="entry name" value="Znf_C2H2_type"/>
</dbReference>
<evidence type="ECO:0000256" key="4">
    <source>
        <dbReference type="SAM" id="MobiDB-lite"/>
    </source>
</evidence>
<keyword evidence="2" id="KW-0963">Cytoplasm</keyword>
<dbReference type="Pfam" id="PF24560">
    <property type="entry name" value="zf-C2H2_OTU1_C"/>
    <property type="match status" value="1"/>
</dbReference>
<dbReference type="InterPro" id="IPR001012">
    <property type="entry name" value="UBX_dom"/>
</dbReference>
<dbReference type="SMART" id="SM00165">
    <property type="entry name" value="UBA"/>
    <property type="match status" value="1"/>
</dbReference>
<dbReference type="PROSITE" id="PS50030">
    <property type="entry name" value="UBA"/>
    <property type="match status" value="1"/>
</dbReference>
<dbReference type="GO" id="GO:0032435">
    <property type="term" value="P:negative regulation of proteasomal ubiquitin-dependent protein catabolic process"/>
    <property type="evidence" value="ECO:0007669"/>
    <property type="project" value="TreeGrafter"/>
</dbReference>